<protein>
    <submittedName>
        <fullName evidence="2">Ferrichrome-binding protein</fullName>
    </submittedName>
</protein>
<dbReference type="OrthoDB" id="6293260at2"/>
<evidence type="ECO:0000313" key="3">
    <source>
        <dbReference type="Proteomes" id="UP000595663"/>
    </source>
</evidence>
<dbReference type="CDD" id="cd04301">
    <property type="entry name" value="NAT_SF"/>
    <property type="match status" value="1"/>
</dbReference>
<gene>
    <name evidence="2" type="ORF">AMJAP_1981</name>
</gene>
<dbReference type="Pfam" id="PF13302">
    <property type="entry name" value="Acetyltransf_3"/>
    <property type="match status" value="1"/>
</dbReference>
<dbReference type="Gene3D" id="3.40.630.30">
    <property type="match status" value="1"/>
</dbReference>
<sequence>MIRLFDTSRLRVDEASLNTPEAELNALYADVLKILIPSVVEHLPTHFHDITSTAAAIRWFERMTSESRLLIIRLKSTEEVIGFAFIYSDNLDAHIGYLFGEFCWGLGYAKELLSGLIKWCREDAHWSRLIGGVDIANVRSSNLLIGLGFVSLPGAKGTTQFYVYKLD</sequence>
<dbReference type="RefSeq" id="WP_019620644.1">
    <property type="nucleotide sequence ID" value="NZ_AP014545.1"/>
</dbReference>
<dbReference type="SUPFAM" id="SSF55729">
    <property type="entry name" value="Acyl-CoA N-acyltransferases (Nat)"/>
    <property type="match status" value="1"/>
</dbReference>
<evidence type="ECO:0000259" key="1">
    <source>
        <dbReference type="PROSITE" id="PS51186"/>
    </source>
</evidence>
<dbReference type="KEGG" id="ajp:AMJAP_1981"/>
<dbReference type="PANTHER" id="PTHR43792">
    <property type="entry name" value="GNAT FAMILY, PUTATIVE (AFU_ORTHOLOGUE AFUA_3G00765)-RELATED-RELATED"/>
    <property type="match status" value="1"/>
</dbReference>
<organism evidence="2 3">
    <name type="scientific">Amphritea japonica ATCC BAA-1530</name>
    <dbReference type="NCBI Taxonomy" id="1278309"/>
    <lineage>
        <taxon>Bacteria</taxon>
        <taxon>Pseudomonadati</taxon>
        <taxon>Pseudomonadota</taxon>
        <taxon>Gammaproteobacteria</taxon>
        <taxon>Oceanospirillales</taxon>
        <taxon>Oceanospirillaceae</taxon>
        <taxon>Amphritea</taxon>
    </lineage>
</organism>
<proteinExistence type="predicted"/>
<dbReference type="InterPro" id="IPR051531">
    <property type="entry name" value="N-acetyltransferase"/>
</dbReference>
<dbReference type="EMBL" id="AP014545">
    <property type="protein sequence ID" value="BBB26572.1"/>
    <property type="molecule type" value="Genomic_DNA"/>
</dbReference>
<feature type="domain" description="N-acetyltransferase" evidence="1">
    <location>
        <begin position="34"/>
        <end position="167"/>
    </location>
</feature>
<dbReference type="GO" id="GO:0016747">
    <property type="term" value="F:acyltransferase activity, transferring groups other than amino-acyl groups"/>
    <property type="evidence" value="ECO:0007669"/>
    <property type="project" value="InterPro"/>
</dbReference>
<dbReference type="PANTHER" id="PTHR43792:SF1">
    <property type="entry name" value="N-ACETYLTRANSFERASE DOMAIN-CONTAINING PROTEIN"/>
    <property type="match status" value="1"/>
</dbReference>
<reference evidence="2 3" key="1">
    <citation type="journal article" date="2008" name="Int. J. Syst. Evol. Microbiol.">
        <title>Amphritea japonica sp. nov. and Amphritea balenae sp. nov., isolated from the sediment adjacent to sperm whale carcasses off Kagoshima, Japan.</title>
        <authorList>
            <person name="Miyazaki M."/>
            <person name="Nogi Y."/>
            <person name="Fujiwara Y."/>
            <person name="Kawato M."/>
            <person name="Nagahama T."/>
            <person name="Kubokawa K."/>
            <person name="Horikoshi K."/>
        </authorList>
    </citation>
    <scope>NUCLEOTIDE SEQUENCE [LARGE SCALE GENOMIC DNA]</scope>
    <source>
        <strain evidence="2 3">ATCC BAA-1530</strain>
    </source>
</reference>
<dbReference type="Proteomes" id="UP000595663">
    <property type="component" value="Chromosome"/>
</dbReference>
<evidence type="ECO:0000313" key="2">
    <source>
        <dbReference type="EMBL" id="BBB26572.1"/>
    </source>
</evidence>
<keyword evidence="3" id="KW-1185">Reference proteome</keyword>
<dbReference type="AlphaFoldDB" id="A0A7R6PAS7"/>
<name>A0A7R6PAS7_9GAMM</name>
<accession>A0A7R6PAS7</accession>
<dbReference type="InterPro" id="IPR000182">
    <property type="entry name" value="GNAT_dom"/>
</dbReference>
<dbReference type="InterPro" id="IPR016181">
    <property type="entry name" value="Acyl_CoA_acyltransferase"/>
</dbReference>
<dbReference type="PROSITE" id="PS51186">
    <property type="entry name" value="GNAT"/>
    <property type="match status" value="1"/>
</dbReference>